<sequence length="693" mass="77411">MTDPTGRTEGEETSQGQTVSRDEFLAMGGQMEAMMRAQMQEMGEVIKGLTHSQAPPLPAQPLPPILEVPPTPQAIVRDLNAAGTSMAVAPEATSIQAPRPILAAQVVVQAEGYEQYEDQTLADRAEERLSSKLHSLEQSMREIRGTNMYRGTSYSDLSLFPDVQLPLKFKMPEFTKYNGTGCLYIHLKIYCGELGRPGQNERLRIQLFQRSVTGPALTWFIKNSTQFKTWDFLTSLFLDQYKFSTEAAPDRLTLRRMSRKSSESFREYAQRWRETAAQVTPAMDEREMMNSFLPTLSPFQFTALFSCVDRSFSDLIRKEEMLEEGIRLGKIKVPEDTSTSNAYERSSQSRSDEKELLVSTVIQGQSSVPRLLLKQRSRPIPTQAARLTPSQLGVEQKKKQIFTPLGCSLSQAFDHLVKEGNLQPIPARPIPAKLPRNWDPAANCEYHFGGVGHSTDTCFALKLRIQEMIDQGLIKSGALPDPLKSQANLPQPYDANVITEDGIQFNPALLIGQPGEVIVISAHRQDISPFICAIGDDDPANRNSRDLPSQSRPQPLIPAVIPIQPFTLSLPPMPPQPRTLLTCQKGTLVVPQPTALIDEQPVTRSEFLALKDQVQEMSFLIQSMITVITREQKIAIITQKQEIVAPLPSNPVQLPPAPPIPAPSPKQRWLESRKSRIFTPLGCTMLQAYEIMR</sequence>
<gene>
    <name evidence="3" type="ORF">Din_009923</name>
</gene>
<feature type="compositionally biased region" description="Basic and acidic residues" evidence="1">
    <location>
        <begin position="1"/>
        <end position="10"/>
    </location>
</feature>
<evidence type="ECO:0000313" key="3">
    <source>
        <dbReference type="EMBL" id="MPA40482.1"/>
    </source>
</evidence>
<dbReference type="PANTHER" id="PTHR33223:SF8">
    <property type="entry name" value="OS04G0172440 PROTEIN"/>
    <property type="match status" value="1"/>
</dbReference>
<dbReference type="EMBL" id="GHES01009923">
    <property type="protein sequence ID" value="MPA40482.1"/>
    <property type="molecule type" value="Transcribed_RNA"/>
</dbReference>
<reference evidence="3" key="1">
    <citation type="submission" date="2019-08" db="EMBL/GenBank/DDBJ databases">
        <title>Reference gene set and small RNA set construction with multiple tissues from Davidia involucrata Baill.</title>
        <authorList>
            <person name="Yang H."/>
            <person name="Zhou C."/>
            <person name="Li G."/>
            <person name="Wang J."/>
            <person name="Gao P."/>
            <person name="Wang M."/>
            <person name="Wang R."/>
            <person name="Zhao Y."/>
        </authorList>
    </citation>
    <scope>NUCLEOTIDE SEQUENCE</scope>
    <source>
        <tissue evidence="3">Mixed with DoveR01_LX</tissue>
    </source>
</reference>
<feature type="region of interest" description="Disordered" evidence="1">
    <location>
        <begin position="1"/>
        <end position="22"/>
    </location>
</feature>
<dbReference type="AlphaFoldDB" id="A0A5B6Z8B7"/>
<proteinExistence type="predicted"/>
<feature type="domain" description="Retrotransposon gag" evidence="2">
    <location>
        <begin position="207"/>
        <end position="295"/>
    </location>
</feature>
<dbReference type="PANTHER" id="PTHR33223">
    <property type="entry name" value="CCHC-TYPE DOMAIN-CONTAINING PROTEIN"/>
    <property type="match status" value="1"/>
</dbReference>
<accession>A0A5B6Z8B7</accession>
<organism evidence="3">
    <name type="scientific">Davidia involucrata</name>
    <name type="common">Dove tree</name>
    <dbReference type="NCBI Taxonomy" id="16924"/>
    <lineage>
        <taxon>Eukaryota</taxon>
        <taxon>Viridiplantae</taxon>
        <taxon>Streptophyta</taxon>
        <taxon>Embryophyta</taxon>
        <taxon>Tracheophyta</taxon>
        <taxon>Spermatophyta</taxon>
        <taxon>Magnoliopsida</taxon>
        <taxon>eudicotyledons</taxon>
        <taxon>Gunneridae</taxon>
        <taxon>Pentapetalae</taxon>
        <taxon>asterids</taxon>
        <taxon>Cornales</taxon>
        <taxon>Nyssaceae</taxon>
        <taxon>Davidia</taxon>
    </lineage>
</organism>
<evidence type="ECO:0000256" key="1">
    <source>
        <dbReference type="SAM" id="MobiDB-lite"/>
    </source>
</evidence>
<name>A0A5B6Z8B7_DAVIN</name>
<dbReference type="Pfam" id="PF03732">
    <property type="entry name" value="Retrotrans_gag"/>
    <property type="match status" value="1"/>
</dbReference>
<evidence type="ECO:0000259" key="2">
    <source>
        <dbReference type="Pfam" id="PF03732"/>
    </source>
</evidence>
<protein>
    <recommendedName>
        <fullName evidence="2">Retrotransposon gag domain-containing protein</fullName>
    </recommendedName>
</protein>
<dbReference type="InterPro" id="IPR005162">
    <property type="entry name" value="Retrotrans_gag_dom"/>
</dbReference>